<evidence type="ECO:0000256" key="2">
    <source>
        <dbReference type="SAM" id="SignalP"/>
    </source>
</evidence>
<proteinExistence type="predicted"/>
<evidence type="ECO:0000313" key="5">
    <source>
        <dbReference type="Proteomes" id="UP000190285"/>
    </source>
</evidence>
<sequence>MKKTIIVLLIISIFSLGFYGCTQQEPPQTDDENLGTENQETPDEDQQEPPQEVTKEVTLYFGGPNAEYVVPEKRTINVPEDIEKEDYIKRVLEELIKGPETENLNFVIPSETKVLSVNIENNIAYVDFSEEMHTKHWGGAAGESMTINSIANTLTEFDYIDKVKITVDGEPLAIEHMILEEPVGRNEDMIAK</sequence>
<reference evidence="5" key="1">
    <citation type="submission" date="2017-02" db="EMBL/GenBank/DDBJ databases">
        <authorList>
            <person name="Varghese N."/>
            <person name="Submissions S."/>
        </authorList>
    </citation>
    <scope>NUCLEOTIDE SEQUENCE [LARGE SCALE GENOMIC DNA]</scope>
    <source>
        <strain evidence="5">M1</strain>
    </source>
</reference>
<dbReference type="InterPro" id="IPR019606">
    <property type="entry name" value="GerMN"/>
</dbReference>
<feature type="domain" description="GerMN" evidence="3">
    <location>
        <begin position="88"/>
        <end position="176"/>
    </location>
</feature>
<gene>
    <name evidence="4" type="ORF">SAMN02194393_04247</name>
</gene>
<dbReference type="EMBL" id="FUZT01000012">
    <property type="protein sequence ID" value="SKC84830.1"/>
    <property type="molecule type" value="Genomic_DNA"/>
</dbReference>
<dbReference type="Pfam" id="PF10646">
    <property type="entry name" value="Germane"/>
    <property type="match status" value="1"/>
</dbReference>
<dbReference type="Proteomes" id="UP000190285">
    <property type="component" value="Unassembled WGS sequence"/>
</dbReference>
<organism evidence="4 5">
    <name type="scientific">Maledivibacter halophilus</name>
    <dbReference type="NCBI Taxonomy" id="36842"/>
    <lineage>
        <taxon>Bacteria</taxon>
        <taxon>Bacillati</taxon>
        <taxon>Bacillota</taxon>
        <taxon>Clostridia</taxon>
        <taxon>Peptostreptococcales</taxon>
        <taxon>Caminicellaceae</taxon>
        <taxon>Maledivibacter</taxon>
    </lineage>
</organism>
<keyword evidence="5" id="KW-1185">Reference proteome</keyword>
<dbReference type="SMART" id="SM00909">
    <property type="entry name" value="Germane"/>
    <property type="match status" value="1"/>
</dbReference>
<dbReference type="PROSITE" id="PS51257">
    <property type="entry name" value="PROKAR_LIPOPROTEIN"/>
    <property type="match status" value="1"/>
</dbReference>
<accession>A0A1T5M9C2</accession>
<evidence type="ECO:0000259" key="3">
    <source>
        <dbReference type="SMART" id="SM00909"/>
    </source>
</evidence>
<name>A0A1T5M9C2_9FIRM</name>
<dbReference type="OrthoDB" id="9809406at2"/>
<evidence type="ECO:0000313" key="4">
    <source>
        <dbReference type="EMBL" id="SKC84830.1"/>
    </source>
</evidence>
<feature type="signal peptide" evidence="2">
    <location>
        <begin position="1"/>
        <end position="19"/>
    </location>
</feature>
<dbReference type="AlphaFoldDB" id="A0A1T5M9C2"/>
<dbReference type="STRING" id="36842.SAMN02194393_04247"/>
<protein>
    <submittedName>
        <fullName evidence="4">Sporulation and spore germination</fullName>
    </submittedName>
</protein>
<evidence type="ECO:0000256" key="1">
    <source>
        <dbReference type="SAM" id="MobiDB-lite"/>
    </source>
</evidence>
<feature type="compositionally biased region" description="Acidic residues" evidence="1">
    <location>
        <begin position="28"/>
        <end position="47"/>
    </location>
</feature>
<feature type="region of interest" description="Disordered" evidence="1">
    <location>
        <begin position="24"/>
        <end position="53"/>
    </location>
</feature>
<dbReference type="RefSeq" id="WP_079494430.1">
    <property type="nucleotide sequence ID" value="NZ_FUZT01000012.1"/>
</dbReference>
<keyword evidence="2" id="KW-0732">Signal</keyword>
<feature type="chain" id="PRO_5038873152" evidence="2">
    <location>
        <begin position="20"/>
        <end position="192"/>
    </location>
</feature>